<dbReference type="InterPro" id="IPR002110">
    <property type="entry name" value="Ankyrin_rpt"/>
</dbReference>
<feature type="repeat" description="ANK" evidence="1">
    <location>
        <begin position="192"/>
        <end position="224"/>
    </location>
</feature>
<dbReference type="PANTHER" id="PTHR46224:SF64">
    <property type="entry name" value="IQ MOTIF AND ANKYRIN REPEAT DOMAIN-CONTAINING PROTEIN 1"/>
    <property type="match status" value="1"/>
</dbReference>
<dbReference type="SMART" id="SM00248">
    <property type="entry name" value="ANK"/>
    <property type="match status" value="8"/>
</dbReference>
<evidence type="ECO:0000313" key="3">
    <source>
        <dbReference type="Proteomes" id="UP000694050"/>
    </source>
</evidence>
<dbReference type="EMBL" id="JAELUQ010000009">
    <property type="protein sequence ID" value="KAG7408404.1"/>
    <property type="molecule type" value="Genomic_DNA"/>
</dbReference>
<evidence type="ECO:0000256" key="1">
    <source>
        <dbReference type="PROSITE-ProRule" id="PRU00023"/>
    </source>
</evidence>
<gene>
    <name evidence="2" type="primary">ANKRD7</name>
    <name evidence="2" type="ORF">Forpe1208_v012092</name>
</gene>
<dbReference type="PANTHER" id="PTHR46224">
    <property type="entry name" value="ANKYRIN REPEAT FAMILY PROTEIN"/>
    <property type="match status" value="1"/>
</dbReference>
<sequence>MLLGTGADPNRIPGLLHYACSTGTLDIVKQLLDDHMDINKFYGDDFLFGTPLQVSVSDNRSDITRFLLKYGADPNITPPGSPRWRPWQRSPLFAAVNKQNSEILAVLLGTGADPNRTPGLLHYACSTGTLDIVKQLLDAHIDINKFYGDDFVFGTPLQVSVSDNRSDITRFLLKYGADPNITSPGSPQWRPWQRSPLFAAVNKQNSEILAVLLDAGADPNRTPGLLSYVAEHNDLDFVKMLVEKGNANVDLMDNVLGTPLQVFAAKGQRDALAYLLDLGADPNIEGGQYGSALNAAITNGHGHCLDELLG</sequence>
<evidence type="ECO:0000313" key="2">
    <source>
        <dbReference type="EMBL" id="KAG7408404.1"/>
    </source>
</evidence>
<proteinExistence type="predicted"/>
<feature type="repeat" description="ANK" evidence="1">
    <location>
        <begin position="50"/>
        <end position="79"/>
    </location>
</feature>
<dbReference type="Proteomes" id="UP000694050">
    <property type="component" value="Unassembled WGS sequence"/>
</dbReference>
<organism evidence="2 3">
    <name type="scientific">Fusarium oxysporum f. sp. rapae</name>
    <dbReference type="NCBI Taxonomy" id="485398"/>
    <lineage>
        <taxon>Eukaryota</taxon>
        <taxon>Fungi</taxon>
        <taxon>Dikarya</taxon>
        <taxon>Ascomycota</taxon>
        <taxon>Pezizomycotina</taxon>
        <taxon>Sordariomycetes</taxon>
        <taxon>Hypocreomycetidae</taxon>
        <taxon>Hypocreales</taxon>
        <taxon>Nectriaceae</taxon>
        <taxon>Fusarium</taxon>
        <taxon>Fusarium oxysporum species complex</taxon>
    </lineage>
</organism>
<accession>A0A8J5NNL0</accession>
<dbReference type="Pfam" id="PF12796">
    <property type="entry name" value="Ank_2"/>
    <property type="match status" value="3"/>
</dbReference>
<keyword evidence="1" id="KW-0040">ANK repeat</keyword>
<dbReference type="AlphaFoldDB" id="A0A8J5NNL0"/>
<feature type="repeat" description="ANK" evidence="1">
    <location>
        <begin position="155"/>
        <end position="184"/>
    </location>
</feature>
<protein>
    <submittedName>
        <fullName evidence="2">Ankyrin repeat domain-containing protein 7</fullName>
    </submittedName>
</protein>
<dbReference type="PROSITE" id="PS50088">
    <property type="entry name" value="ANK_REPEAT"/>
    <property type="match status" value="3"/>
</dbReference>
<comment type="caution">
    <text evidence="2">The sequence shown here is derived from an EMBL/GenBank/DDBJ whole genome shotgun (WGS) entry which is preliminary data.</text>
</comment>
<name>A0A8J5NNL0_FUSOX</name>
<dbReference type="InterPro" id="IPR051616">
    <property type="entry name" value="Cul2-RING_E3_ligase_SR"/>
</dbReference>
<reference evidence="2" key="1">
    <citation type="submission" date="2021-04" db="EMBL/GenBank/DDBJ databases">
        <title>First draft genome resource for Brassicaceae pathogens Fusarium oxysporum f. sp. raphani and Fusarium oxysporum f. sp. rapae.</title>
        <authorList>
            <person name="Asai S."/>
        </authorList>
    </citation>
    <scope>NUCLEOTIDE SEQUENCE</scope>
    <source>
        <strain evidence="2">Tf1208</strain>
    </source>
</reference>
<dbReference type="Pfam" id="PF00023">
    <property type="entry name" value="Ank"/>
    <property type="match status" value="1"/>
</dbReference>